<evidence type="ECO:0000256" key="1">
    <source>
        <dbReference type="SAM" id="Phobius"/>
    </source>
</evidence>
<proteinExistence type="predicted"/>
<comment type="caution">
    <text evidence="2">The sequence shown here is derived from an EMBL/GenBank/DDBJ whole genome shotgun (WGS) entry which is preliminary data.</text>
</comment>
<dbReference type="RefSeq" id="WP_011007022.1">
    <property type="nucleotide sequence ID" value="NZ_DUJP01000022.1"/>
</dbReference>
<keyword evidence="1" id="KW-0812">Transmembrane</keyword>
<name>A0A832T050_9CREN</name>
<organism evidence="2 3">
    <name type="scientific">Pyrobaculum aerophilum</name>
    <dbReference type="NCBI Taxonomy" id="13773"/>
    <lineage>
        <taxon>Archaea</taxon>
        <taxon>Thermoproteota</taxon>
        <taxon>Thermoprotei</taxon>
        <taxon>Thermoproteales</taxon>
        <taxon>Thermoproteaceae</taxon>
        <taxon>Pyrobaculum</taxon>
    </lineage>
</organism>
<evidence type="ECO:0000313" key="3">
    <source>
        <dbReference type="Proteomes" id="UP000651120"/>
    </source>
</evidence>
<dbReference type="AlphaFoldDB" id="A0A832T050"/>
<sequence>MPDIETPFAPAAAFYALFAASLLTAAEWWYLFYLPAAFGAFYYALKTTRKWYCGECLKAYGHGAPYT</sequence>
<gene>
    <name evidence="2" type="ORF">HA333_05110</name>
</gene>
<reference evidence="2" key="1">
    <citation type="journal article" date="2020" name="bioRxiv">
        <title>A rank-normalized archaeal taxonomy based on genome phylogeny resolves widespread incomplete and uneven classifications.</title>
        <authorList>
            <person name="Rinke C."/>
            <person name="Chuvochina M."/>
            <person name="Mussig A.J."/>
            <person name="Chaumeil P.-A."/>
            <person name="Waite D.W."/>
            <person name="Whitman W.B."/>
            <person name="Parks D.H."/>
            <person name="Hugenholtz P."/>
        </authorList>
    </citation>
    <scope>NUCLEOTIDE SEQUENCE</scope>
    <source>
        <strain evidence="2">UBA8839</strain>
    </source>
</reference>
<protein>
    <submittedName>
        <fullName evidence="2">Uncharacterized protein</fullName>
    </submittedName>
</protein>
<accession>A0A832T050</accession>
<dbReference type="GeneID" id="1464766"/>
<evidence type="ECO:0000313" key="2">
    <source>
        <dbReference type="EMBL" id="HII46829.1"/>
    </source>
</evidence>
<dbReference type="Proteomes" id="UP000651120">
    <property type="component" value="Unassembled WGS sequence"/>
</dbReference>
<dbReference type="EMBL" id="DUJP01000022">
    <property type="protein sequence ID" value="HII46829.1"/>
    <property type="molecule type" value="Genomic_DNA"/>
</dbReference>
<feature type="transmembrane region" description="Helical" evidence="1">
    <location>
        <begin position="12"/>
        <end position="45"/>
    </location>
</feature>
<keyword evidence="1" id="KW-1133">Transmembrane helix</keyword>
<keyword evidence="1" id="KW-0472">Membrane</keyword>